<evidence type="ECO:0000313" key="2">
    <source>
        <dbReference type="EMBL" id="MBA8926950.1"/>
    </source>
</evidence>
<proteinExistence type="predicted"/>
<dbReference type="PROSITE" id="PS51186">
    <property type="entry name" value="GNAT"/>
    <property type="match status" value="1"/>
</dbReference>
<comment type="caution">
    <text evidence="2">The sequence shown here is derived from an EMBL/GenBank/DDBJ whole genome shotgun (WGS) entry which is preliminary data.</text>
</comment>
<dbReference type="InterPro" id="IPR000182">
    <property type="entry name" value="GNAT_dom"/>
</dbReference>
<organism evidence="2 3">
    <name type="scientific">Kutzneria viridogrisea</name>
    <dbReference type="NCBI Taxonomy" id="47990"/>
    <lineage>
        <taxon>Bacteria</taxon>
        <taxon>Bacillati</taxon>
        <taxon>Actinomycetota</taxon>
        <taxon>Actinomycetes</taxon>
        <taxon>Pseudonocardiales</taxon>
        <taxon>Pseudonocardiaceae</taxon>
        <taxon>Kutzneria</taxon>
    </lineage>
</organism>
<name>A0ABR6BJ97_9PSEU</name>
<dbReference type="InterPro" id="IPR016181">
    <property type="entry name" value="Acyl_CoA_acyltransferase"/>
</dbReference>
<evidence type="ECO:0000313" key="3">
    <source>
        <dbReference type="Proteomes" id="UP000517916"/>
    </source>
</evidence>
<protein>
    <submittedName>
        <fullName evidence="2">GNAT superfamily acetyltransferase</fullName>
    </submittedName>
</protein>
<dbReference type="PANTHER" id="PTHR41700:SF1">
    <property type="entry name" value="N-ACETYLTRANSFERASE DOMAIN-CONTAINING PROTEIN"/>
    <property type="match status" value="1"/>
</dbReference>
<dbReference type="Proteomes" id="UP000517916">
    <property type="component" value="Unassembled WGS sequence"/>
</dbReference>
<dbReference type="Pfam" id="PF00583">
    <property type="entry name" value="Acetyltransf_1"/>
    <property type="match status" value="1"/>
</dbReference>
<accession>A0ABR6BJ97</accession>
<sequence length="235" mass="25587">MIRELTELSEHRAAAELLAKVWSRQLIDPGLITALSRSGNYVGGLVEGGELLGAAVGFFGADGELHSHVLGVLPGARGGGAGLRLKLHQRDWALARGVSIIRWTFDPLVRRNAHFNITRLGALPSRYVPDYYGPMADEINAGDRSDRFLVEWDLTGAPPPEPELQELSGTVVRQGETLFVRVPEDIEALRRNDPAAANRWRMAVRAAMADAQESGFRVTGMSRSGWYVLTSGGTS</sequence>
<gene>
    <name evidence="2" type="ORF">BC739_004156</name>
</gene>
<keyword evidence="3" id="KW-1185">Reference proteome</keyword>
<reference evidence="2 3" key="1">
    <citation type="submission" date="2020-08" db="EMBL/GenBank/DDBJ databases">
        <title>Genomic Encyclopedia of Archaeal and Bacterial Type Strains, Phase II (KMG-II): from individual species to whole genera.</title>
        <authorList>
            <person name="Goeker M."/>
        </authorList>
    </citation>
    <scope>NUCLEOTIDE SEQUENCE [LARGE SCALE GENOMIC DNA]</scope>
    <source>
        <strain evidence="2 3">DSM 43850</strain>
    </source>
</reference>
<evidence type="ECO:0000259" key="1">
    <source>
        <dbReference type="PROSITE" id="PS51186"/>
    </source>
</evidence>
<dbReference type="PANTHER" id="PTHR41700">
    <property type="entry name" value="GCN5-RELATED N-ACETYLTRANSFERASE"/>
    <property type="match status" value="1"/>
</dbReference>
<dbReference type="Gene3D" id="3.40.630.30">
    <property type="match status" value="1"/>
</dbReference>
<feature type="domain" description="N-acetyltransferase" evidence="1">
    <location>
        <begin position="1"/>
        <end position="140"/>
    </location>
</feature>
<dbReference type="EMBL" id="JACJID010000003">
    <property type="protein sequence ID" value="MBA8926950.1"/>
    <property type="molecule type" value="Genomic_DNA"/>
</dbReference>
<dbReference type="InterPro" id="IPR038764">
    <property type="entry name" value="GNAT_N_AcTrfase_prd"/>
</dbReference>
<dbReference type="SUPFAM" id="SSF55729">
    <property type="entry name" value="Acyl-CoA N-acyltransferases (Nat)"/>
    <property type="match status" value="1"/>
</dbReference>
<dbReference type="RefSeq" id="WP_182838123.1">
    <property type="nucleotide sequence ID" value="NZ_BAAABQ010000040.1"/>
</dbReference>